<evidence type="ECO:0000313" key="3">
    <source>
        <dbReference type="Proteomes" id="UP000323856"/>
    </source>
</evidence>
<organism evidence="2 3">
    <name type="scientific">Paeniglutamicibacter gangotriensis</name>
    <dbReference type="NCBI Taxonomy" id="254787"/>
    <lineage>
        <taxon>Bacteria</taxon>
        <taxon>Bacillati</taxon>
        <taxon>Actinomycetota</taxon>
        <taxon>Actinomycetes</taxon>
        <taxon>Micrococcales</taxon>
        <taxon>Micrococcaceae</taxon>
        <taxon>Paeniglutamicibacter</taxon>
    </lineage>
</organism>
<dbReference type="Pfam" id="PF01381">
    <property type="entry name" value="HTH_3"/>
    <property type="match status" value="1"/>
</dbReference>
<sequence>MKNAKEVGQLIADAMGEARISQRSLADQTSISQSTISRILSGERTAKMPEIMQIAWATGRTVAQLSGLRTVPDRVQCAARGTQGTTMDSMRGTLMNFLELDEYLERQGIGRS</sequence>
<dbReference type="InterPro" id="IPR001387">
    <property type="entry name" value="Cro/C1-type_HTH"/>
</dbReference>
<dbReference type="SUPFAM" id="SSF47413">
    <property type="entry name" value="lambda repressor-like DNA-binding domains"/>
    <property type="match status" value="1"/>
</dbReference>
<reference evidence="2 3" key="1">
    <citation type="submission" date="2019-07" db="EMBL/GenBank/DDBJ databases">
        <title>Analysis of the biochemical properties, biological activity and biotechnological potential of siderophores and biosurfactants produced by Antarctic psychrotolerant bacteria.</title>
        <authorList>
            <person name="Styczynski M."/>
            <person name="Krucon T."/>
            <person name="Decewicz P."/>
            <person name="Dziewit L."/>
        </authorList>
    </citation>
    <scope>NUCLEOTIDE SEQUENCE [LARGE SCALE GENOMIC DNA]</scope>
    <source>
        <strain evidence="2 3">ANT_H27</strain>
    </source>
</reference>
<proteinExistence type="predicted"/>
<dbReference type="AlphaFoldDB" id="A0A5B0EKL0"/>
<dbReference type="GO" id="GO:0003677">
    <property type="term" value="F:DNA binding"/>
    <property type="evidence" value="ECO:0007669"/>
    <property type="project" value="InterPro"/>
</dbReference>
<dbReference type="Gene3D" id="1.10.260.40">
    <property type="entry name" value="lambda repressor-like DNA-binding domains"/>
    <property type="match status" value="1"/>
</dbReference>
<dbReference type="Proteomes" id="UP000323856">
    <property type="component" value="Unassembled WGS sequence"/>
</dbReference>
<protein>
    <submittedName>
        <fullName evidence="2">Helix-turn-helix transcriptional regulator</fullName>
    </submittedName>
</protein>
<dbReference type="SMART" id="SM00530">
    <property type="entry name" value="HTH_XRE"/>
    <property type="match status" value="1"/>
</dbReference>
<name>A0A5B0EKL0_9MICC</name>
<evidence type="ECO:0000259" key="1">
    <source>
        <dbReference type="PROSITE" id="PS50943"/>
    </source>
</evidence>
<comment type="caution">
    <text evidence="2">The sequence shown here is derived from an EMBL/GenBank/DDBJ whole genome shotgun (WGS) entry which is preliminary data.</text>
</comment>
<dbReference type="EMBL" id="VOBL01000002">
    <property type="protein sequence ID" value="KAA0979333.1"/>
    <property type="molecule type" value="Genomic_DNA"/>
</dbReference>
<evidence type="ECO:0000313" key="2">
    <source>
        <dbReference type="EMBL" id="KAA0979333.1"/>
    </source>
</evidence>
<dbReference type="CDD" id="cd00093">
    <property type="entry name" value="HTH_XRE"/>
    <property type="match status" value="1"/>
</dbReference>
<accession>A0A5B0EKL0</accession>
<dbReference type="PROSITE" id="PS50943">
    <property type="entry name" value="HTH_CROC1"/>
    <property type="match status" value="1"/>
</dbReference>
<feature type="domain" description="HTH cro/C1-type" evidence="1">
    <location>
        <begin position="11"/>
        <end position="65"/>
    </location>
</feature>
<gene>
    <name evidence="2" type="ORF">FQ154_02600</name>
</gene>
<dbReference type="InterPro" id="IPR010982">
    <property type="entry name" value="Lambda_DNA-bd_dom_sf"/>
</dbReference>
<dbReference type="OrthoDB" id="513181at2"/>
<dbReference type="RefSeq" id="WP_007269411.1">
    <property type="nucleotide sequence ID" value="NZ_VOBL01000002.1"/>
</dbReference>